<accession>A0ABS3B7X0</accession>
<name>A0ABS3B7X0_9XANT</name>
<keyword evidence="2" id="KW-1185">Reference proteome</keyword>
<evidence type="ECO:0008006" key="3">
    <source>
        <dbReference type="Google" id="ProtNLM"/>
    </source>
</evidence>
<proteinExistence type="predicted"/>
<protein>
    <recommendedName>
        <fullName evidence="3">SH3 domain-containing protein</fullName>
    </recommendedName>
</protein>
<sequence>MKKFIGVLLVLVVAIAAIAGLAARRFVLLAKSDVAVDSYPVPGPAPIAKMRAGERAKVLSCDDLKSYQALHVRLKNGIEGYVIDGSYELIPVSIWDSSSGSSVVFFCPKY</sequence>
<gene>
    <name evidence="1" type="ORF">JR064_21325</name>
</gene>
<dbReference type="RefSeq" id="WP_179569379.1">
    <property type="nucleotide sequence ID" value="NZ_JAFIWB010000037.1"/>
</dbReference>
<dbReference type="EMBL" id="JAFIWB010000037">
    <property type="protein sequence ID" value="MBN6104708.1"/>
    <property type="molecule type" value="Genomic_DNA"/>
</dbReference>
<evidence type="ECO:0000313" key="1">
    <source>
        <dbReference type="EMBL" id="MBN6104708.1"/>
    </source>
</evidence>
<comment type="caution">
    <text evidence="1">The sequence shown here is derived from an EMBL/GenBank/DDBJ whole genome shotgun (WGS) entry which is preliminary data.</text>
</comment>
<dbReference type="Proteomes" id="UP000695802">
    <property type="component" value="Unassembled WGS sequence"/>
</dbReference>
<evidence type="ECO:0000313" key="2">
    <source>
        <dbReference type="Proteomes" id="UP000695802"/>
    </source>
</evidence>
<organism evidence="1 2">
    <name type="scientific">Xanthomonas bonasiae</name>
    <dbReference type="NCBI Taxonomy" id="2810351"/>
    <lineage>
        <taxon>Bacteria</taxon>
        <taxon>Pseudomonadati</taxon>
        <taxon>Pseudomonadota</taxon>
        <taxon>Gammaproteobacteria</taxon>
        <taxon>Lysobacterales</taxon>
        <taxon>Lysobacteraceae</taxon>
        <taxon>Xanthomonas</taxon>
    </lineage>
</organism>
<reference evidence="1 2" key="1">
    <citation type="submission" date="2021-02" db="EMBL/GenBank/DDBJ databases">
        <title>Taxonomically Unique Crown Gall-Associated Xanthomonas Stains Have Deficiency in Virulence Repertories.</title>
        <authorList>
            <person name="Mafakheri H."/>
            <person name="Taghavi S.M."/>
            <person name="Dimkic I."/>
            <person name="Nemanja K."/>
            <person name="Osdaghi E."/>
        </authorList>
    </citation>
    <scope>NUCLEOTIDE SEQUENCE [LARGE SCALE GENOMIC DNA]</scope>
    <source>
        <strain evidence="1 2">FX4</strain>
    </source>
</reference>